<dbReference type="eggNOG" id="COG3055">
    <property type="taxonomic scope" value="Bacteria"/>
</dbReference>
<keyword evidence="2" id="KW-1185">Reference proteome</keyword>
<evidence type="ECO:0008006" key="3">
    <source>
        <dbReference type="Google" id="ProtNLM"/>
    </source>
</evidence>
<dbReference type="Proteomes" id="UP000195880">
    <property type="component" value="Chromosome"/>
</dbReference>
<sequence>MLKGDVKRADLLPQRRAEDLLLPGVWDLDTNAFSPVTGLPDPDILETSSSVLLPPAQDKKVMVLGGGGVGESAKAPRSWTWTTPGRPSGQAPAFQLPEKTRCLSSVILPDDTLFTTGGSRGYRGRGASDILRAQIDHPATNTFTRAAAPTVGRNYHTEALLLPDGRVAVFGSDPLFADKADSRPAVSSSESSLRPAYLHRDDRPRLEGVTSSTLLAARWPCVLRTSTASPGSV</sequence>
<dbReference type="PANTHER" id="PTHR32208:SF21">
    <property type="entry name" value="LOW QUALITY PROTEIN: ALDEHYDE OXIDASE GLOX-LIKE"/>
    <property type="match status" value="1"/>
</dbReference>
<dbReference type="SUPFAM" id="SSF50965">
    <property type="entry name" value="Galactose oxidase, central domain"/>
    <property type="match status" value="1"/>
</dbReference>
<evidence type="ECO:0000313" key="2">
    <source>
        <dbReference type="Proteomes" id="UP000195880"/>
    </source>
</evidence>
<evidence type="ECO:0000313" key="1">
    <source>
        <dbReference type="EMBL" id="ARX88282.1"/>
    </source>
</evidence>
<dbReference type="InterPro" id="IPR037293">
    <property type="entry name" value="Gal_Oxidase_central_sf"/>
</dbReference>
<protein>
    <recommendedName>
        <fullName evidence="3">Galactose oxidase</fullName>
    </recommendedName>
</protein>
<organism evidence="1 2">
    <name type="scientific">Streptomyces alboflavus</name>
    <dbReference type="NCBI Taxonomy" id="67267"/>
    <lineage>
        <taxon>Bacteria</taxon>
        <taxon>Bacillati</taxon>
        <taxon>Actinomycetota</taxon>
        <taxon>Actinomycetes</taxon>
        <taxon>Kitasatosporales</taxon>
        <taxon>Streptomycetaceae</taxon>
        <taxon>Streptomyces</taxon>
    </lineage>
</organism>
<dbReference type="InterPro" id="IPR011043">
    <property type="entry name" value="Gal_Oxase/kelch_b-propeller"/>
</dbReference>
<accession>A0A1Z1WPP1</accession>
<dbReference type="EMBL" id="CP021748">
    <property type="protein sequence ID" value="ARX88282.1"/>
    <property type="molecule type" value="Genomic_DNA"/>
</dbReference>
<dbReference type="Gene3D" id="2.130.10.80">
    <property type="entry name" value="Galactose oxidase/kelch, beta-propeller"/>
    <property type="match status" value="1"/>
</dbReference>
<dbReference type="PANTHER" id="PTHR32208">
    <property type="entry name" value="SECRETED PROTEIN-RELATED"/>
    <property type="match status" value="1"/>
</dbReference>
<gene>
    <name evidence="1" type="ORF">SMD44_07769</name>
</gene>
<name>A0A1Z1WPP1_9ACTN</name>
<dbReference type="STRING" id="67267.GCA_000716675_01915"/>
<proteinExistence type="predicted"/>
<reference evidence="1 2" key="1">
    <citation type="submission" date="2017-05" db="EMBL/GenBank/DDBJ databases">
        <title>Streptomyces alboflavus Genome sequencing and assembly.</title>
        <authorList>
            <person name="Wang Y."/>
            <person name="Du B."/>
            <person name="Ding Y."/>
            <person name="Liu H."/>
            <person name="Hou Q."/>
            <person name="Liu K."/>
            <person name="Wang C."/>
            <person name="Yao L."/>
        </authorList>
    </citation>
    <scope>NUCLEOTIDE SEQUENCE [LARGE SCALE GENOMIC DNA]</scope>
    <source>
        <strain evidence="1 2">MDJK44</strain>
    </source>
</reference>
<dbReference type="KEGG" id="salf:SMD44_07769"/>
<dbReference type="AlphaFoldDB" id="A0A1Z1WPP1"/>